<reference evidence="1 2" key="1">
    <citation type="submission" date="2012-12" db="EMBL/GenBank/DDBJ databases">
        <authorList>
            <person name="Sencilo A."/>
            <person name="Jacobs-Sera D."/>
            <person name="Russell D.A."/>
            <person name="Ko C."/>
            <person name="Atanasova N."/>
            <person name="Osterlund E."/>
            <person name="Oksanen H.M."/>
            <person name="Bamford D.H."/>
            <person name="Hatfull G.F."/>
            <person name="Roine E."/>
            <person name="Hendrix R.W."/>
        </authorList>
    </citation>
    <scope>NUCLEOTIDE SEQUENCE [LARGE SCALE GENOMIC DNA]</scope>
</reference>
<protein>
    <submittedName>
        <fullName evidence="1">Uncharacterized protein</fullName>
    </submittedName>
</protein>
<dbReference type="RefSeq" id="YP_008059273.1">
    <property type="nucleotide sequence ID" value="NC_021328.1"/>
</dbReference>
<dbReference type="KEGG" id="vg:16193953"/>
<dbReference type="Proteomes" id="UP000202786">
    <property type="component" value="Segment"/>
</dbReference>
<name>R4T938_9CAUD</name>
<organism evidence="1 2">
    <name type="scientific">Halogranum tailed virus 1</name>
    <dbReference type="NCBI Taxonomy" id="1273749"/>
    <lineage>
        <taxon>Viruses</taxon>
        <taxon>Duplodnaviria</taxon>
        <taxon>Heunggongvirae</taxon>
        <taxon>Uroviricota</taxon>
        <taxon>Caudoviricetes</taxon>
        <taxon>Thumleimavirales</taxon>
        <taxon>Halomagnusviridae</taxon>
        <taxon>Hagravirus</taxon>
        <taxon>Hagravirus capitaneum</taxon>
        <taxon>Hagravirus HGTV1</taxon>
    </lineage>
</organism>
<evidence type="ECO:0000313" key="2">
    <source>
        <dbReference type="Proteomes" id="UP000202786"/>
    </source>
</evidence>
<accession>R4T938</accession>
<gene>
    <name evidence="1" type="primary">74</name>
    <name evidence="1" type="ORF">HGTV1_74</name>
</gene>
<proteinExistence type="predicted"/>
<sequence>MLGKHLICDGCGAITLDATFEEGAYVDVHGSYDYSEIVSEEKRVSQDVKHTDWVREAFPDPEDPIAINFEEYCPDCQ</sequence>
<dbReference type="EMBL" id="KC292026">
    <property type="protein sequence ID" value="AGM11395.1"/>
    <property type="molecule type" value="Genomic_DNA"/>
</dbReference>
<evidence type="ECO:0000313" key="1">
    <source>
        <dbReference type="EMBL" id="AGM11395.1"/>
    </source>
</evidence>
<keyword evidence="2" id="KW-1185">Reference proteome</keyword>
<dbReference type="GeneID" id="16193953"/>